<evidence type="ECO:0000313" key="1">
    <source>
        <dbReference type="EMBL" id="KAI4319394.1"/>
    </source>
</evidence>
<proteinExistence type="predicted"/>
<gene>
    <name evidence="1" type="ORF">MLD38_032994</name>
</gene>
<accession>A0ACB9M541</accession>
<protein>
    <submittedName>
        <fullName evidence="1">Uncharacterized protein</fullName>
    </submittedName>
</protein>
<evidence type="ECO:0000313" key="2">
    <source>
        <dbReference type="Proteomes" id="UP001057402"/>
    </source>
</evidence>
<comment type="caution">
    <text evidence="1">The sequence shown here is derived from an EMBL/GenBank/DDBJ whole genome shotgun (WGS) entry which is preliminary data.</text>
</comment>
<keyword evidence="2" id="KW-1185">Reference proteome</keyword>
<sequence length="141" mass="16121">MGKKNLFYGEDGLQCGAEQLGDSRTRFQTAPLDLETNNFYLVRRDPVEPRFQWIHAGRHEGILITSWESHKGTAFRLQKLVKRDDLLLWCFCGEYSGEAKLVEVICPNPNDRLSKQQSAWLLVLMDCGFDAEVCKISPSKV</sequence>
<name>A0ACB9M541_9MYRT</name>
<dbReference type="Proteomes" id="UP001057402">
    <property type="component" value="Chromosome 10"/>
</dbReference>
<organism evidence="1 2">
    <name type="scientific">Melastoma candidum</name>
    <dbReference type="NCBI Taxonomy" id="119954"/>
    <lineage>
        <taxon>Eukaryota</taxon>
        <taxon>Viridiplantae</taxon>
        <taxon>Streptophyta</taxon>
        <taxon>Embryophyta</taxon>
        <taxon>Tracheophyta</taxon>
        <taxon>Spermatophyta</taxon>
        <taxon>Magnoliopsida</taxon>
        <taxon>eudicotyledons</taxon>
        <taxon>Gunneridae</taxon>
        <taxon>Pentapetalae</taxon>
        <taxon>rosids</taxon>
        <taxon>malvids</taxon>
        <taxon>Myrtales</taxon>
        <taxon>Melastomataceae</taxon>
        <taxon>Melastomatoideae</taxon>
        <taxon>Melastomateae</taxon>
        <taxon>Melastoma</taxon>
    </lineage>
</organism>
<dbReference type="EMBL" id="CM042889">
    <property type="protein sequence ID" value="KAI4319394.1"/>
    <property type="molecule type" value="Genomic_DNA"/>
</dbReference>
<reference evidence="2" key="1">
    <citation type="journal article" date="2023" name="Front. Plant Sci.">
        <title>Chromosomal-level genome assembly of Melastoma candidum provides insights into trichome evolution.</title>
        <authorList>
            <person name="Zhong Y."/>
            <person name="Wu W."/>
            <person name="Sun C."/>
            <person name="Zou P."/>
            <person name="Liu Y."/>
            <person name="Dai S."/>
            <person name="Zhou R."/>
        </authorList>
    </citation>
    <scope>NUCLEOTIDE SEQUENCE [LARGE SCALE GENOMIC DNA]</scope>
</reference>